<evidence type="ECO:0000259" key="3">
    <source>
        <dbReference type="Pfam" id="PF00975"/>
    </source>
</evidence>
<feature type="domain" description="Thioesterase" evidence="3">
    <location>
        <begin position="191"/>
        <end position="412"/>
    </location>
</feature>
<dbReference type="InterPro" id="IPR029058">
    <property type="entry name" value="AB_hydrolase_fold"/>
</dbReference>
<dbReference type="AlphaFoldDB" id="A0A4U0N3H1"/>
<dbReference type="EMBL" id="SUMB01000013">
    <property type="protein sequence ID" value="TJZ44124.1"/>
    <property type="molecule type" value="Genomic_DNA"/>
</dbReference>
<keyword evidence="5" id="KW-1185">Reference proteome</keyword>
<evidence type="ECO:0000256" key="2">
    <source>
        <dbReference type="SAM" id="MobiDB-lite"/>
    </source>
</evidence>
<dbReference type="Pfam" id="PF00975">
    <property type="entry name" value="Thioesterase"/>
    <property type="match status" value="1"/>
</dbReference>
<gene>
    <name evidence="4" type="ORF">FCH28_31490</name>
</gene>
<protein>
    <submittedName>
        <fullName evidence="4">Thioesterase</fullName>
    </submittedName>
</protein>
<name>A0A4U0N3H1_9ACTN</name>
<organism evidence="4 5">
    <name type="scientific">Streptomyces piniterrae</name>
    <dbReference type="NCBI Taxonomy" id="2571125"/>
    <lineage>
        <taxon>Bacteria</taxon>
        <taxon>Bacillati</taxon>
        <taxon>Actinomycetota</taxon>
        <taxon>Actinomycetes</taxon>
        <taxon>Kitasatosporales</taxon>
        <taxon>Streptomycetaceae</taxon>
        <taxon>Streptomyces</taxon>
    </lineage>
</organism>
<dbReference type="GO" id="GO:0008610">
    <property type="term" value="P:lipid biosynthetic process"/>
    <property type="evidence" value="ECO:0007669"/>
    <property type="project" value="TreeGrafter"/>
</dbReference>
<dbReference type="PANTHER" id="PTHR11487:SF0">
    <property type="entry name" value="S-ACYL FATTY ACID SYNTHASE THIOESTERASE, MEDIUM CHAIN"/>
    <property type="match status" value="1"/>
</dbReference>
<dbReference type="InterPro" id="IPR012223">
    <property type="entry name" value="TEII"/>
</dbReference>
<evidence type="ECO:0000313" key="4">
    <source>
        <dbReference type="EMBL" id="TJZ44124.1"/>
    </source>
</evidence>
<feature type="region of interest" description="Disordered" evidence="2">
    <location>
        <begin position="36"/>
        <end position="67"/>
    </location>
</feature>
<comment type="similarity">
    <text evidence="1">Belongs to the thioesterase family.</text>
</comment>
<evidence type="ECO:0000313" key="5">
    <source>
        <dbReference type="Proteomes" id="UP000308697"/>
    </source>
</evidence>
<dbReference type="InterPro" id="IPR001031">
    <property type="entry name" value="Thioesterase"/>
</dbReference>
<dbReference type="OrthoDB" id="8480037at2"/>
<dbReference type="Proteomes" id="UP000308697">
    <property type="component" value="Unassembled WGS sequence"/>
</dbReference>
<reference evidence="4 5" key="1">
    <citation type="submission" date="2019-04" db="EMBL/GenBank/DDBJ databases">
        <title>Streptomyces piniterrae sp. nov., a heliquinomycin-producing actinomycete isolated from rhizosphere soil of Pinus yunnanensis.</title>
        <authorList>
            <person name="Zhuang X."/>
            <person name="Zhao J."/>
        </authorList>
    </citation>
    <scope>NUCLEOTIDE SEQUENCE [LARGE SCALE GENOMIC DNA]</scope>
    <source>
        <strain evidence="5">jys28</strain>
    </source>
</reference>
<accession>A0A4U0N3H1</accession>
<sequence length="422" mass="45731">MTASSEPSLCRNSYAVSSARVCARSRRTRTRDCAAPALWPGGRRSGPDFASATVPPLPPDPEPAGKSPTGFGYWRLESRRSEFKALAWTYRPTLESGSLDLLSAAFRTSLKGASSDVSTLTGHGCGGLGFWKSQGSTRNCRSIPSALPPCWPPICSPVLTASNREVSVAISRVSSRWFASFGEQPPAGPSVVCLPYAGGSASVFRPWARYTDSLHVLAVQLPGREQRMAEPAASSLDELLAGLLPQLRRLAGGEYALYGHSMGALIAFEAARRVRALDLPAPSRLYVAGCPAPHIPQTESVYDLPRDELLAWLADGNGLDPAALEYPELIDLMLHTVRADLAVVDTYRYRAGPPLDIPIRVFHGAADKQLPTADAYRWQEMTTGEFDVQIFHGGHFFVQDHGPDIVSAIERDLLCRQEAENS</sequence>
<proteinExistence type="inferred from homology"/>
<evidence type="ECO:0000256" key="1">
    <source>
        <dbReference type="ARBA" id="ARBA00007169"/>
    </source>
</evidence>
<comment type="caution">
    <text evidence="4">The sequence shown here is derived from an EMBL/GenBank/DDBJ whole genome shotgun (WGS) entry which is preliminary data.</text>
</comment>
<dbReference type="PANTHER" id="PTHR11487">
    <property type="entry name" value="THIOESTERASE"/>
    <property type="match status" value="1"/>
</dbReference>
<dbReference type="Gene3D" id="3.40.50.1820">
    <property type="entry name" value="alpha/beta hydrolase"/>
    <property type="match status" value="1"/>
</dbReference>
<dbReference type="SUPFAM" id="SSF53474">
    <property type="entry name" value="alpha/beta-Hydrolases"/>
    <property type="match status" value="1"/>
</dbReference>